<protein>
    <submittedName>
        <fullName evidence="2">ATPase 4, plasma membrane-type</fullName>
    </submittedName>
</protein>
<proteinExistence type="predicted"/>
<feature type="transmembrane region" description="Helical" evidence="1">
    <location>
        <begin position="20"/>
        <end position="45"/>
    </location>
</feature>
<dbReference type="InterPro" id="IPR023299">
    <property type="entry name" value="ATPase_P-typ_cyto_dom_N"/>
</dbReference>
<reference evidence="2 3" key="1">
    <citation type="journal article" date="2018" name="PLoS Genet.">
        <title>Population sequencing reveals clonal diversity and ancestral inbreeding in the grapevine cultivar Chardonnay.</title>
        <authorList>
            <person name="Roach M.J."/>
            <person name="Johnson D.L."/>
            <person name="Bohlmann J."/>
            <person name="van Vuuren H.J."/>
            <person name="Jones S.J."/>
            <person name="Pretorius I.S."/>
            <person name="Schmidt S.A."/>
            <person name="Borneman A.R."/>
        </authorList>
    </citation>
    <scope>NUCLEOTIDE SEQUENCE [LARGE SCALE GENOMIC DNA]</scope>
    <source>
        <strain evidence="3">cv. Chardonnay</strain>
        <tissue evidence="2">Leaf</tissue>
    </source>
</reference>
<keyword evidence="1" id="KW-1133">Transmembrane helix</keyword>
<dbReference type="Proteomes" id="UP000288805">
    <property type="component" value="Unassembled WGS sequence"/>
</dbReference>
<dbReference type="EMBL" id="QGNW01000016">
    <property type="protein sequence ID" value="RVX16200.1"/>
    <property type="molecule type" value="Genomic_DNA"/>
</dbReference>
<accession>A0A438K4R4</accession>
<organism evidence="2 3">
    <name type="scientific">Vitis vinifera</name>
    <name type="common">Grape</name>
    <dbReference type="NCBI Taxonomy" id="29760"/>
    <lineage>
        <taxon>Eukaryota</taxon>
        <taxon>Viridiplantae</taxon>
        <taxon>Streptophyta</taxon>
        <taxon>Embryophyta</taxon>
        <taxon>Tracheophyta</taxon>
        <taxon>Spermatophyta</taxon>
        <taxon>Magnoliopsida</taxon>
        <taxon>eudicotyledons</taxon>
        <taxon>Gunneridae</taxon>
        <taxon>Pentapetalae</taxon>
        <taxon>rosids</taxon>
        <taxon>Vitales</taxon>
        <taxon>Vitaceae</taxon>
        <taxon>Viteae</taxon>
        <taxon>Vitis</taxon>
    </lineage>
</organism>
<evidence type="ECO:0000313" key="3">
    <source>
        <dbReference type="Proteomes" id="UP000288805"/>
    </source>
</evidence>
<sequence>MGNKTEEKEEKQRENVDPPFCPFSTCLFCIALTSVLLLVEFVVIVDPPELSPAPTLKSGAEDVGLSPHALSLPLSPTVLSRSPYFGSLPVPPLLWNLLRGLRLTRLQRRHHIRLIMGMLADPRETRAIIQEVSKGVPEQILNVTHNKSEIESRVHVMIDKFADRGLRYLTLAY</sequence>
<dbReference type="Gene3D" id="3.40.1110.10">
    <property type="entry name" value="Calcium-transporting ATPase, cytoplasmic domain N"/>
    <property type="match status" value="1"/>
</dbReference>
<gene>
    <name evidence="2" type="primary">AHA4_0</name>
    <name evidence="2" type="ORF">CK203_014312</name>
</gene>
<comment type="caution">
    <text evidence="2">The sequence shown here is derived from an EMBL/GenBank/DDBJ whole genome shotgun (WGS) entry which is preliminary data.</text>
</comment>
<dbReference type="GO" id="GO:0000166">
    <property type="term" value="F:nucleotide binding"/>
    <property type="evidence" value="ECO:0007669"/>
    <property type="project" value="InterPro"/>
</dbReference>
<evidence type="ECO:0000313" key="2">
    <source>
        <dbReference type="EMBL" id="RVX16200.1"/>
    </source>
</evidence>
<keyword evidence="1" id="KW-0812">Transmembrane</keyword>
<name>A0A438K4R4_VITVI</name>
<evidence type="ECO:0000256" key="1">
    <source>
        <dbReference type="SAM" id="Phobius"/>
    </source>
</evidence>
<dbReference type="AlphaFoldDB" id="A0A438K4R4"/>
<keyword evidence="1" id="KW-0472">Membrane</keyword>